<dbReference type="Proteomes" id="UP000245626">
    <property type="component" value="Unassembled WGS sequence"/>
</dbReference>
<evidence type="ECO:0000313" key="1">
    <source>
        <dbReference type="EMBL" id="PWN52605.1"/>
    </source>
</evidence>
<protein>
    <submittedName>
        <fullName evidence="1">Uncharacterized protein</fullName>
    </submittedName>
</protein>
<gene>
    <name evidence="1" type="ORF">IE53DRAFT_311769</name>
</gene>
<organism evidence="1 2">
    <name type="scientific">Violaceomyces palustris</name>
    <dbReference type="NCBI Taxonomy" id="1673888"/>
    <lineage>
        <taxon>Eukaryota</taxon>
        <taxon>Fungi</taxon>
        <taxon>Dikarya</taxon>
        <taxon>Basidiomycota</taxon>
        <taxon>Ustilaginomycotina</taxon>
        <taxon>Ustilaginomycetes</taxon>
        <taxon>Violaceomycetales</taxon>
        <taxon>Violaceomycetaceae</taxon>
        <taxon>Violaceomyces</taxon>
    </lineage>
</organism>
<reference evidence="1 2" key="1">
    <citation type="journal article" date="2018" name="Mol. Biol. Evol.">
        <title>Broad Genomic Sampling Reveals a Smut Pathogenic Ancestry of the Fungal Clade Ustilaginomycotina.</title>
        <authorList>
            <person name="Kijpornyongpan T."/>
            <person name="Mondo S.J."/>
            <person name="Barry K."/>
            <person name="Sandor L."/>
            <person name="Lee J."/>
            <person name="Lipzen A."/>
            <person name="Pangilinan J."/>
            <person name="LaButti K."/>
            <person name="Hainaut M."/>
            <person name="Henrissat B."/>
            <person name="Grigoriev I.V."/>
            <person name="Spatafora J.W."/>
            <person name="Aime M.C."/>
        </authorList>
    </citation>
    <scope>NUCLEOTIDE SEQUENCE [LARGE SCALE GENOMIC DNA]</scope>
    <source>
        <strain evidence="1 2">SA 807</strain>
    </source>
</reference>
<sequence>PEPDSADEMDVDEEQQEEASADIDIELVSEEDGEDAEEDEEEDNDHDDEEDDENSKTVSVPVHESVSKKLEAKARKQRLEEPNEPSEIKDKRTLFVGNIPIDVVTSKSLTKALRRHIASFSPYPSLTSISSIRFRSVPFSVPTNDFTAESEEQAESAAKRRERSRAYREALAAADGKSEQHAQQFLNPKQKRKVAFINQELNSHADSVNAYITIRHPETVIQDAEVVELFDKRLTGPVLAALIASAADESLFESRHLRVDLVKPLEPSEIVSAGLDKTTNSEGLLIGSSSNGVGDPKRTLFVGNLDFEAGEEEVRGFFEKLVRDERGNPPPNDAPLVGLDGKPPIQPKLAAPGGAGESIIRPSEWVRSVRIVRDKATQMGKGFAYVRFVDIACVDEIMAIHEAEEAFLQTARSGTSAAAGKFKSKGGKKAGGISGSVLASTMIASGEKEFKRRLKFKGRALRVSRCKSNTGVGKKQQSTIKGGGVGDGGVKGEKPKGSPSLSQPSTPARPSSNSSLRQRSSGAPTPNGTSPFIRNQQQQQQQGTPTKAFAVKPTSTASVEEKAKALATLGKEERSLLKKSDPERQARRMEKKQKKVAAIKILKGSEGAASGKKEKVKLNQNKASKDRKAQKVKAGKAKTNIKGKSGGPGGAGKSGKGGK</sequence>
<name>A0ACD0P3M0_9BASI</name>
<proteinExistence type="predicted"/>
<accession>A0ACD0P3M0</accession>
<feature type="non-terminal residue" evidence="1">
    <location>
        <position position="1"/>
    </location>
</feature>
<keyword evidence="2" id="KW-1185">Reference proteome</keyword>
<dbReference type="EMBL" id="KZ819767">
    <property type="protein sequence ID" value="PWN52605.1"/>
    <property type="molecule type" value="Genomic_DNA"/>
</dbReference>
<evidence type="ECO:0000313" key="2">
    <source>
        <dbReference type="Proteomes" id="UP000245626"/>
    </source>
</evidence>